<dbReference type="InterPro" id="IPR001457">
    <property type="entry name" value="NADH_UbQ/plastoQ_OxRdtase_su6"/>
</dbReference>
<dbReference type="EC" id="7.1.1.-" evidence="2"/>
<dbReference type="GO" id="GO:0048038">
    <property type="term" value="F:quinone binding"/>
    <property type="evidence" value="ECO:0007669"/>
    <property type="project" value="UniProtKB-UniRule"/>
</dbReference>
<protein>
    <recommendedName>
        <fullName evidence="2">NADH-quinone oxidoreductase subunit J</fullName>
        <ecNumber evidence="2">7.1.1.-</ecNumber>
    </recommendedName>
</protein>
<keyword evidence="2" id="KW-1133">Transmembrane helix</keyword>
<keyword evidence="2" id="KW-0874">Quinone</keyword>
<dbReference type="Proteomes" id="UP000028713">
    <property type="component" value="Unassembled WGS sequence"/>
</dbReference>
<dbReference type="PANTHER" id="PTHR33269:SF17">
    <property type="entry name" value="NADH-UBIQUINONE OXIDOREDUCTASE CHAIN 6"/>
    <property type="match status" value="1"/>
</dbReference>
<sequence>MDQFLFFLVAFLAVASAVYFVFAKNPLYAILSLIVTMFSIAGMYILLNAQFLAIIQIIVYAGAIMVLFLYILMMLNLNKEDESKKNNTLKFVGVFTAGLLLIGVLGVFRGVQENHVVVENVDKGVGLTKNLGRLLFNEYVLPFELASILILAGIVGAVLIGKKDL</sequence>
<dbReference type="PANTHER" id="PTHR33269">
    <property type="entry name" value="NADH-UBIQUINONE OXIDOREDUCTASE CHAIN 6"/>
    <property type="match status" value="1"/>
</dbReference>
<dbReference type="STRING" id="236814.IX39_04230"/>
<dbReference type="Gene3D" id="1.20.120.1200">
    <property type="entry name" value="NADH-ubiquinone/plastoquinone oxidoreductase chain 6, subunit NuoJ"/>
    <property type="match status" value="1"/>
</dbReference>
<dbReference type="EMBL" id="JPRP01000001">
    <property type="protein sequence ID" value="KFE99870.1"/>
    <property type="molecule type" value="Genomic_DNA"/>
</dbReference>
<dbReference type="eggNOG" id="COG0839">
    <property type="taxonomic scope" value="Bacteria"/>
</dbReference>
<comment type="similarity">
    <text evidence="1 2">Belongs to the complex I subunit 6 family.</text>
</comment>
<evidence type="ECO:0000256" key="2">
    <source>
        <dbReference type="RuleBase" id="RU004429"/>
    </source>
</evidence>
<dbReference type="Pfam" id="PF00499">
    <property type="entry name" value="Oxidored_q3"/>
    <property type="match status" value="1"/>
</dbReference>
<dbReference type="GO" id="GO:0008137">
    <property type="term" value="F:NADH dehydrogenase (ubiquinone) activity"/>
    <property type="evidence" value="ECO:0007669"/>
    <property type="project" value="UniProtKB-UniRule"/>
</dbReference>
<keyword evidence="2" id="KW-1003">Cell membrane</keyword>
<comment type="subcellular location">
    <subcellularLocation>
        <location evidence="2">Cell membrane</location>
        <topology evidence="2">Multi-pass membrane protein</topology>
    </subcellularLocation>
</comment>
<name>A0A085Z607_9FLAO</name>
<feature type="transmembrane region" description="Helical" evidence="2">
    <location>
        <begin position="53"/>
        <end position="77"/>
    </location>
</feature>
<feature type="transmembrane region" description="Helical" evidence="2">
    <location>
        <begin position="6"/>
        <end position="22"/>
    </location>
</feature>
<comment type="caution">
    <text evidence="3">The sequence shown here is derived from an EMBL/GenBank/DDBJ whole genome shotgun (WGS) entry which is preliminary data.</text>
</comment>
<feature type="transmembrane region" description="Helical" evidence="2">
    <location>
        <begin position="27"/>
        <end position="47"/>
    </location>
</feature>
<feature type="transmembrane region" description="Helical" evidence="2">
    <location>
        <begin position="89"/>
        <end position="108"/>
    </location>
</feature>
<dbReference type="AlphaFoldDB" id="A0A085Z607"/>
<keyword evidence="2" id="KW-0520">NAD</keyword>
<evidence type="ECO:0000256" key="1">
    <source>
        <dbReference type="ARBA" id="ARBA00005698"/>
    </source>
</evidence>
<dbReference type="GO" id="GO:0005886">
    <property type="term" value="C:plasma membrane"/>
    <property type="evidence" value="ECO:0007669"/>
    <property type="project" value="UniProtKB-SubCell"/>
</dbReference>
<evidence type="ECO:0000313" key="4">
    <source>
        <dbReference type="Proteomes" id="UP000028713"/>
    </source>
</evidence>
<dbReference type="OrthoDB" id="9790848at2"/>
<keyword evidence="2" id="KW-0472">Membrane</keyword>
<proteinExistence type="inferred from homology"/>
<keyword evidence="4" id="KW-1185">Reference proteome</keyword>
<reference evidence="3 4" key="1">
    <citation type="submission" date="2014-07" db="EMBL/GenBank/DDBJ databases">
        <title>Genome of Chryseobacterium formosense LMG 24722.</title>
        <authorList>
            <person name="Pipes S.E."/>
            <person name="Stropko S.J."/>
            <person name="Newman J.D."/>
        </authorList>
    </citation>
    <scope>NUCLEOTIDE SEQUENCE [LARGE SCALE GENOMIC DNA]</scope>
    <source>
        <strain evidence="3 4">LMG 24722</strain>
    </source>
</reference>
<accession>A0A085Z607</accession>
<keyword evidence="2" id="KW-0812">Transmembrane</keyword>
<gene>
    <name evidence="3" type="ORF">IX39_04230</name>
</gene>
<comment type="catalytic activity">
    <reaction evidence="2">
        <text>a quinone + NADH + 5 H(+)(in) = a quinol + NAD(+) + 4 H(+)(out)</text>
        <dbReference type="Rhea" id="RHEA:57888"/>
        <dbReference type="ChEBI" id="CHEBI:15378"/>
        <dbReference type="ChEBI" id="CHEBI:24646"/>
        <dbReference type="ChEBI" id="CHEBI:57540"/>
        <dbReference type="ChEBI" id="CHEBI:57945"/>
        <dbReference type="ChEBI" id="CHEBI:132124"/>
    </reaction>
</comment>
<dbReference type="RefSeq" id="WP_034673728.1">
    <property type="nucleotide sequence ID" value="NZ_FPAP01000002.1"/>
</dbReference>
<evidence type="ECO:0000313" key="3">
    <source>
        <dbReference type="EMBL" id="KFE99870.1"/>
    </source>
</evidence>
<organism evidence="3 4">
    <name type="scientific">Chryseobacterium formosense</name>
    <dbReference type="NCBI Taxonomy" id="236814"/>
    <lineage>
        <taxon>Bacteria</taxon>
        <taxon>Pseudomonadati</taxon>
        <taxon>Bacteroidota</taxon>
        <taxon>Flavobacteriia</taxon>
        <taxon>Flavobacteriales</taxon>
        <taxon>Weeksellaceae</taxon>
        <taxon>Chryseobacterium group</taxon>
        <taxon>Chryseobacterium</taxon>
    </lineage>
</organism>
<comment type="function">
    <text evidence="2">NDH-1 shuttles electrons from NADH, via FMN and iron-sulfur (Fe-S) centers, to quinones in the respiratory chain. Couples the redox reaction to proton translocation (for every two electrons transferred, four hydrogen ions are translocated across the cytoplasmic membrane), and thus conserves the redox energy in a proton gradient.</text>
</comment>
<dbReference type="InterPro" id="IPR042106">
    <property type="entry name" value="Nuo/plastoQ_OxRdtase_6_NuoJ"/>
</dbReference>
<feature type="transmembrane region" description="Helical" evidence="2">
    <location>
        <begin position="139"/>
        <end position="160"/>
    </location>
</feature>